<dbReference type="PANTHER" id="PTHR10996">
    <property type="entry name" value="2-HYDROXYACID DEHYDROGENASE-RELATED"/>
    <property type="match status" value="1"/>
</dbReference>
<dbReference type="GO" id="GO:0030267">
    <property type="term" value="F:glyoxylate reductase (NADPH) activity"/>
    <property type="evidence" value="ECO:0007669"/>
    <property type="project" value="TreeGrafter"/>
</dbReference>
<dbReference type="PANTHER" id="PTHR10996:SF283">
    <property type="entry name" value="GLYOXYLATE_HYDROXYPYRUVATE REDUCTASE B"/>
    <property type="match status" value="1"/>
</dbReference>
<dbReference type="InterPro" id="IPR050223">
    <property type="entry name" value="D-isomer_2-hydroxyacid_DH"/>
</dbReference>
<dbReference type="SUPFAM" id="SSF51735">
    <property type="entry name" value="NAD(P)-binding Rossmann-fold domains"/>
    <property type="match status" value="1"/>
</dbReference>
<feature type="domain" description="D-isomer specific 2-hydroxyacid dehydrogenase NAD-binding" evidence="2">
    <location>
        <begin position="116"/>
        <end position="223"/>
    </location>
</feature>
<proteinExistence type="predicted"/>
<keyword evidence="1 3" id="KW-0560">Oxidoreductase</keyword>
<dbReference type="EMBL" id="MASI01000001">
    <property type="protein sequence ID" value="ODA68676.1"/>
    <property type="molecule type" value="Genomic_DNA"/>
</dbReference>
<dbReference type="SUPFAM" id="SSF52283">
    <property type="entry name" value="Formate/glycerate dehydrogenase catalytic domain-like"/>
    <property type="match status" value="1"/>
</dbReference>
<reference evidence="3 4" key="1">
    <citation type="submission" date="2016-07" db="EMBL/GenBank/DDBJ databases">
        <title>Draft genome sequence of Methyloligella halotolerans C2T (VKM B-2706T=CCUG 61687T=DSM 25045T), a halotolerant polyhydroxybutyrate accumulating methylotroph.</title>
        <authorList>
            <person name="Vasilenko O.V."/>
            <person name="Doronina N.V."/>
            <person name="Poroshina M.N."/>
            <person name="Tarlachkov S.V."/>
            <person name="Trotsenko Y.A."/>
        </authorList>
    </citation>
    <scope>NUCLEOTIDE SEQUENCE [LARGE SCALE GENOMIC DNA]</scope>
    <source>
        <strain evidence="3 4">VKM B-2706</strain>
    </source>
</reference>
<accession>A0A1E2S2E2</accession>
<protein>
    <submittedName>
        <fullName evidence="3">Phenyllactate dehydrogenase</fullName>
        <ecNumber evidence="3">1.1.1.-</ecNumber>
    </submittedName>
</protein>
<dbReference type="STRING" id="1177755.A7A08_00508"/>
<dbReference type="Pfam" id="PF02826">
    <property type="entry name" value="2-Hacid_dh_C"/>
    <property type="match status" value="1"/>
</dbReference>
<dbReference type="InterPro" id="IPR006140">
    <property type="entry name" value="D-isomer_DH_NAD-bd"/>
</dbReference>
<dbReference type="GO" id="GO:0051287">
    <property type="term" value="F:NAD binding"/>
    <property type="evidence" value="ECO:0007669"/>
    <property type="project" value="InterPro"/>
</dbReference>
<dbReference type="GO" id="GO:0016618">
    <property type="term" value="F:hydroxypyruvate reductase [NAD(P)H] activity"/>
    <property type="evidence" value="ECO:0007669"/>
    <property type="project" value="TreeGrafter"/>
</dbReference>
<evidence type="ECO:0000256" key="1">
    <source>
        <dbReference type="ARBA" id="ARBA00023002"/>
    </source>
</evidence>
<sequence>MPKALLSCLHLQRNFNDFRHIYDEAGVEPVLPDVPGQQLAADEMRRHIAGVDCVIAGDDEIDAAVLDAGKASGLKAVIKWGIGTDSIDKAHAARIGIPVFNTPGVFANEVADLGLSLFLNLTRGTHLMHNSVAEGGWRKIEGRSLTGMTAGVLGLGSIGLAIADRARAFGMHPVGFDVRQLSDEELGRHAIEQLPFDDVLARADVIFVACNLTPENRHMLSREPRQDAARRLCGECRPRTSDRRGRAGRCAPIGPYRRGRAGCLRAGASPGRQPPAKVRKLRVFHP</sequence>
<evidence type="ECO:0000313" key="3">
    <source>
        <dbReference type="EMBL" id="ODA68676.1"/>
    </source>
</evidence>
<dbReference type="Gene3D" id="3.40.50.720">
    <property type="entry name" value="NAD(P)-binding Rossmann-like Domain"/>
    <property type="match status" value="2"/>
</dbReference>
<evidence type="ECO:0000259" key="2">
    <source>
        <dbReference type="Pfam" id="PF02826"/>
    </source>
</evidence>
<dbReference type="Proteomes" id="UP000095087">
    <property type="component" value="Unassembled WGS sequence"/>
</dbReference>
<keyword evidence="4" id="KW-1185">Reference proteome</keyword>
<dbReference type="EC" id="1.1.1.-" evidence="3"/>
<comment type="caution">
    <text evidence="3">The sequence shown here is derived from an EMBL/GenBank/DDBJ whole genome shotgun (WGS) entry which is preliminary data.</text>
</comment>
<dbReference type="GO" id="GO:0005829">
    <property type="term" value="C:cytosol"/>
    <property type="evidence" value="ECO:0007669"/>
    <property type="project" value="TreeGrafter"/>
</dbReference>
<dbReference type="OrthoDB" id="9793626at2"/>
<dbReference type="AlphaFoldDB" id="A0A1E2S2E2"/>
<organism evidence="3 4">
    <name type="scientific">Methyloligella halotolerans</name>
    <dbReference type="NCBI Taxonomy" id="1177755"/>
    <lineage>
        <taxon>Bacteria</taxon>
        <taxon>Pseudomonadati</taxon>
        <taxon>Pseudomonadota</taxon>
        <taxon>Alphaproteobacteria</taxon>
        <taxon>Hyphomicrobiales</taxon>
        <taxon>Hyphomicrobiaceae</taxon>
        <taxon>Methyloligella</taxon>
    </lineage>
</organism>
<evidence type="ECO:0000313" key="4">
    <source>
        <dbReference type="Proteomes" id="UP000095087"/>
    </source>
</evidence>
<dbReference type="InterPro" id="IPR036291">
    <property type="entry name" value="NAD(P)-bd_dom_sf"/>
</dbReference>
<gene>
    <name evidence="3" type="ORF">A7A08_00508</name>
</gene>
<name>A0A1E2S2E2_9HYPH</name>